<dbReference type="SUPFAM" id="SSF52518">
    <property type="entry name" value="Thiamin diphosphate-binding fold (THDP-binding)"/>
    <property type="match status" value="1"/>
</dbReference>
<organism evidence="4">
    <name type="scientific">marine metagenome</name>
    <dbReference type="NCBI Taxonomy" id="408172"/>
    <lineage>
        <taxon>unclassified sequences</taxon>
        <taxon>metagenomes</taxon>
        <taxon>ecological metagenomes</taxon>
    </lineage>
</organism>
<keyword evidence="2" id="KW-0456">Lyase</keyword>
<evidence type="ECO:0000259" key="3">
    <source>
        <dbReference type="Pfam" id="PF02775"/>
    </source>
</evidence>
<dbReference type="Pfam" id="PF02775">
    <property type="entry name" value="TPP_enzyme_C"/>
    <property type="match status" value="1"/>
</dbReference>
<keyword evidence="1" id="KW-0210">Decarboxylase</keyword>
<dbReference type="InterPro" id="IPR029061">
    <property type="entry name" value="THDP-binding"/>
</dbReference>
<dbReference type="AlphaFoldDB" id="A0A382G7U5"/>
<dbReference type="InterPro" id="IPR011766">
    <property type="entry name" value="TPP_enzyme_TPP-bd"/>
</dbReference>
<gene>
    <name evidence="4" type="ORF">METZ01_LOCUS223729</name>
</gene>
<dbReference type="GO" id="GO:0016831">
    <property type="term" value="F:carboxy-lyase activity"/>
    <property type="evidence" value="ECO:0007669"/>
    <property type="project" value="UniProtKB-KW"/>
</dbReference>
<dbReference type="InterPro" id="IPR051818">
    <property type="entry name" value="TPP_dependent_decarboxylase"/>
</dbReference>
<proteinExistence type="predicted"/>
<accession>A0A382G7U5</accession>
<name>A0A382G7U5_9ZZZZ</name>
<dbReference type="GO" id="GO:0030976">
    <property type="term" value="F:thiamine pyrophosphate binding"/>
    <property type="evidence" value="ECO:0007669"/>
    <property type="project" value="InterPro"/>
</dbReference>
<sequence>MIHTEEMFKVFAQYRGNAIVIPGRGGRHWHTITDQPSRDVPLGDPAMGGHGSFGLGFALARPNEKVILFDSEGDILMNMGALPTIAEKAPPNFYHFMLDNEVYATTGGQPVPNAKNIAYDVIAKGSGYPSTFSFDNLEDFTNNIEAILNAPGPVFVALKVHPEVENVPIGQRIRWNPRTRDKVIEDLQAAIGPRK</sequence>
<protein>
    <recommendedName>
        <fullName evidence="3">Thiamine pyrophosphate enzyme TPP-binding domain-containing protein</fullName>
    </recommendedName>
</protein>
<evidence type="ECO:0000256" key="1">
    <source>
        <dbReference type="ARBA" id="ARBA00022793"/>
    </source>
</evidence>
<feature type="domain" description="Thiamine pyrophosphate enzyme TPP-binding" evidence="3">
    <location>
        <begin position="46"/>
        <end position="156"/>
    </location>
</feature>
<dbReference type="EMBL" id="UINC01053853">
    <property type="protein sequence ID" value="SVB70875.1"/>
    <property type="molecule type" value="Genomic_DNA"/>
</dbReference>
<evidence type="ECO:0000313" key="4">
    <source>
        <dbReference type="EMBL" id="SVB70875.1"/>
    </source>
</evidence>
<dbReference type="PANTHER" id="PTHR42818:SF1">
    <property type="entry name" value="SULFOPYRUVATE DECARBOXYLASE"/>
    <property type="match status" value="1"/>
</dbReference>
<reference evidence="4" key="1">
    <citation type="submission" date="2018-05" db="EMBL/GenBank/DDBJ databases">
        <authorList>
            <person name="Lanie J.A."/>
            <person name="Ng W.-L."/>
            <person name="Kazmierczak K.M."/>
            <person name="Andrzejewski T.M."/>
            <person name="Davidsen T.M."/>
            <person name="Wayne K.J."/>
            <person name="Tettelin H."/>
            <person name="Glass J.I."/>
            <person name="Rusch D."/>
            <person name="Podicherti R."/>
            <person name="Tsui H.-C.T."/>
            <person name="Winkler M.E."/>
        </authorList>
    </citation>
    <scope>NUCLEOTIDE SEQUENCE</scope>
</reference>
<dbReference type="PANTHER" id="PTHR42818">
    <property type="entry name" value="SULFOPYRUVATE DECARBOXYLASE SUBUNIT ALPHA"/>
    <property type="match status" value="1"/>
</dbReference>
<dbReference type="Gene3D" id="3.40.50.970">
    <property type="match status" value="1"/>
</dbReference>
<evidence type="ECO:0000256" key="2">
    <source>
        <dbReference type="ARBA" id="ARBA00023239"/>
    </source>
</evidence>